<dbReference type="Proteomes" id="UP001642487">
    <property type="component" value="Chromosome 8"/>
</dbReference>
<name>A0ABP0Z324_9ROSI</name>
<gene>
    <name evidence="2" type="ORF">CITCOLO1_LOCUS19554</name>
</gene>
<sequence length="62" mass="7250">MTCCDLEIRFVSPVLARDPGQAQKNTTPPSVFFRFIVHLPVLADRFFLFFLSLSRRVRVFVF</sequence>
<evidence type="ECO:0000313" key="3">
    <source>
        <dbReference type="Proteomes" id="UP001642487"/>
    </source>
</evidence>
<evidence type="ECO:0000256" key="1">
    <source>
        <dbReference type="SAM" id="Phobius"/>
    </source>
</evidence>
<keyword evidence="3" id="KW-1185">Reference proteome</keyword>
<dbReference type="EMBL" id="OZ021742">
    <property type="protein sequence ID" value="CAK9327183.1"/>
    <property type="molecule type" value="Genomic_DNA"/>
</dbReference>
<organism evidence="2 3">
    <name type="scientific">Citrullus colocynthis</name>
    <name type="common">colocynth</name>
    <dbReference type="NCBI Taxonomy" id="252529"/>
    <lineage>
        <taxon>Eukaryota</taxon>
        <taxon>Viridiplantae</taxon>
        <taxon>Streptophyta</taxon>
        <taxon>Embryophyta</taxon>
        <taxon>Tracheophyta</taxon>
        <taxon>Spermatophyta</taxon>
        <taxon>Magnoliopsida</taxon>
        <taxon>eudicotyledons</taxon>
        <taxon>Gunneridae</taxon>
        <taxon>Pentapetalae</taxon>
        <taxon>rosids</taxon>
        <taxon>fabids</taxon>
        <taxon>Cucurbitales</taxon>
        <taxon>Cucurbitaceae</taxon>
        <taxon>Benincaseae</taxon>
        <taxon>Citrullus</taxon>
    </lineage>
</organism>
<keyword evidence="1" id="KW-0472">Membrane</keyword>
<feature type="transmembrane region" description="Helical" evidence="1">
    <location>
        <begin position="31"/>
        <end position="53"/>
    </location>
</feature>
<protein>
    <submittedName>
        <fullName evidence="2">Uncharacterized protein</fullName>
    </submittedName>
</protein>
<accession>A0ABP0Z324</accession>
<keyword evidence="1" id="KW-1133">Transmembrane helix</keyword>
<keyword evidence="1" id="KW-0812">Transmembrane</keyword>
<reference evidence="2 3" key="1">
    <citation type="submission" date="2024-03" db="EMBL/GenBank/DDBJ databases">
        <authorList>
            <person name="Gkanogiannis A."/>
            <person name="Becerra Lopez-Lavalle L."/>
        </authorList>
    </citation>
    <scope>NUCLEOTIDE SEQUENCE [LARGE SCALE GENOMIC DNA]</scope>
</reference>
<proteinExistence type="predicted"/>
<evidence type="ECO:0000313" key="2">
    <source>
        <dbReference type="EMBL" id="CAK9327183.1"/>
    </source>
</evidence>